<dbReference type="EMBL" id="QLLG01000054">
    <property type="protein sequence ID" value="RMX68760.1"/>
    <property type="molecule type" value="Genomic_DNA"/>
</dbReference>
<accession>A0A3M6VVN9</accession>
<comment type="caution">
    <text evidence="1">The sequence shown here is derived from an EMBL/GenBank/DDBJ whole genome shotgun (WGS) entry which is preliminary data.</text>
</comment>
<evidence type="ECO:0000313" key="2">
    <source>
        <dbReference type="Proteomes" id="UP000282087"/>
    </source>
</evidence>
<organism evidence="1 2">
    <name type="scientific">Peronospora effusa</name>
    <dbReference type="NCBI Taxonomy" id="542832"/>
    <lineage>
        <taxon>Eukaryota</taxon>
        <taxon>Sar</taxon>
        <taxon>Stramenopiles</taxon>
        <taxon>Oomycota</taxon>
        <taxon>Peronosporomycetes</taxon>
        <taxon>Peronosporales</taxon>
        <taxon>Peronosporaceae</taxon>
        <taxon>Peronospora</taxon>
    </lineage>
</organism>
<evidence type="ECO:0000313" key="1">
    <source>
        <dbReference type="EMBL" id="RMX68760.1"/>
    </source>
</evidence>
<dbReference type="AlphaFoldDB" id="A0A3M6VVN9"/>
<reference evidence="1 2" key="1">
    <citation type="submission" date="2018-06" db="EMBL/GenBank/DDBJ databases">
        <title>Comparative genomics of downy mildews reveals potential adaptations to biotrophy.</title>
        <authorList>
            <person name="Fletcher K."/>
            <person name="Klosterman S.J."/>
            <person name="Derevnina L."/>
            <person name="Martin F."/>
            <person name="Koike S."/>
            <person name="Reyes Chin-Wo S."/>
            <person name="Mou B."/>
            <person name="Michelmore R."/>
        </authorList>
    </citation>
    <scope>NUCLEOTIDE SEQUENCE [LARGE SCALE GENOMIC DNA]</scope>
    <source>
        <strain evidence="1 2">R14</strain>
    </source>
</reference>
<gene>
    <name evidence="1" type="ORF">DD238_003245</name>
</gene>
<keyword evidence="2" id="KW-1185">Reference proteome</keyword>
<dbReference type="Proteomes" id="UP000282087">
    <property type="component" value="Unassembled WGS sequence"/>
</dbReference>
<sequence length="145" mass="16381">MYQGLMEYRNRTTDHPTQVWLDDWKARTTSLLGSALLAPLIDNRDDYEKLRKTGMVVTTSYAAVTLQKSSFAWHTICAILHNVYIKALTGKPAEADEAVPDRIKGHLEASRSHGDYRRAFQDASTLQDWSVLHAFFATSLAHESV</sequence>
<name>A0A3M6VVN9_9STRA</name>
<proteinExistence type="predicted"/>
<protein>
    <submittedName>
        <fullName evidence="1">Uncharacterized protein</fullName>
    </submittedName>
</protein>